<dbReference type="PROSITE" id="PS51015">
    <property type="entry name" value="YDG"/>
    <property type="match status" value="1"/>
</dbReference>
<dbReference type="SUPFAM" id="SSF88697">
    <property type="entry name" value="PUA domain-like"/>
    <property type="match status" value="1"/>
</dbReference>
<feature type="region of interest" description="Disordered" evidence="3">
    <location>
        <begin position="34"/>
        <end position="193"/>
    </location>
</feature>
<proteinExistence type="predicted"/>
<gene>
    <name evidence="5" type="ORF">yc1106_06512</name>
</gene>
<protein>
    <recommendedName>
        <fullName evidence="4">YDG domain-containing protein</fullName>
    </recommendedName>
</protein>
<organism evidence="5 6">
    <name type="scientific">Curvularia clavata</name>
    <dbReference type="NCBI Taxonomy" id="95742"/>
    <lineage>
        <taxon>Eukaryota</taxon>
        <taxon>Fungi</taxon>
        <taxon>Dikarya</taxon>
        <taxon>Ascomycota</taxon>
        <taxon>Pezizomycotina</taxon>
        <taxon>Dothideomycetes</taxon>
        <taxon>Pleosporomycetidae</taxon>
        <taxon>Pleosporales</taxon>
        <taxon>Pleosporineae</taxon>
        <taxon>Pleosporaceae</taxon>
        <taxon>Curvularia</taxon>
    </lineage>
</organism>
<dbReference type="InterPro" id="IPR003105">
    <property type="entry name" value="SRA_YDG"/>
</dbReference>
<evidence type="ECO:0000313" key="6">
    <source>
        <dbReference type="Proteomes" id="UP001056012"/>
    </source>
</evidence>
<evidence type="ECO:0000256" key="2">
    <source>
        <dbReference type="PROSITE-ProRule" id="PRU00358"/>
    </source>
</evidence>
<dbReference type="VEuPathDB" id="FungiDB:yc1106_06512"/>
<evidence type="ECO:0000256" key="1">
    <source>
        <dbReference type="ARBA" id="ARBA00023242"/>
    </source>
</evidence>
<dbReference type="PANTHER" id="PTHR14140:SF27">
    <property type="entry name" value="OS04G0289800 PROTEIN"/>
    <property type="match status" value="1"/>
</dbReference>
<feature type="compositionally biased region" description="Low complexity" evidence="3">
    <location>
        <begin position="156"/>
        <end position="171"/>
    </location>
</feature>
<evidence type="ECO:0000256" key="3">
    <source>
        <dbReference type="SAM" id="MobiDB-lite"/>
    </source>
</evidence>
<feature type="domain" description="YDG" evidence="4">
    <location>
        <begin position="369"/>
        <end position="505"/>
    </location>
</feature>
<evidence type="ECO:0000259" key="4">
    <source>
        <dbReference type="PROSITE" id="PS51015"/>
    </source>
</evidence>
<dbReference type="InterPro" id="IPR045134">
    <property type="entry name" value="UHRF1/2-like"/>
</dbReference>
<dbReference type="InterPro" id="IPR036987">
    <property type="entry name" value="SRA-YDG_sf"/>
</dbReference>
<dbReference type="OrthoDB" id="2270193at2759"/>
<dbReference type="InterPro" id="IPR015947">
    <property type="entry name" value="PUA-like_sf"/>
</dbReference>
<keyword evidence="1 2" id="KW-0539">Nucleus</keyword>
<dbReference type="GO" id="GO:0061630">
    <property type="term" value="F:ubiquitin protein ligase activity"/>
    <property type="evidence" value="ECO:0007669"/>
    <property type="project" value="TreeGrafter"/>
</dbReference>
<dbReference type="AlphaFoldDB" id="A0A9Q9DSZ8"/>
<comment type="subcellular location">
    <subcellularLocation>
        <location evidence="2">Nucleus</location>
    </subcellularLocation>
</comment>
<dbReference type="GO" id="GO:0044027">
    <property type="term" value="P:negative regulation of gene expression via chromosomal CpG island methylation"/>
    <property type="evidence" value="ECO:0007669"/>
    <property type="project" value="TreeGrafter"/>
</dbReference>
<accession>A0A9Q9DSZ8</accession>
<feature type="compositionally biased region" description="Basic and acidic residues" evidence="3">
    <location>
        <begin position="34"/>
        <end position="51"/>
    </location>
</feature>
<dbReference type="Gene3D" id="2.30.280.10">
    <property type="entry name" value="SRA-YDG"/>
    <property type="match status" value="1"/>
</dbReference>
<dbReference type="SMART" id="SM00466">
    <property type="entry name" value="SRA"/>
    <property type="match status" value="1"/>
</dbReference>
<keyword evidence="6" id="KW-1185">Reference proteome</keyword>
<feature type="compositionally biased region" description="Basic and acidic residues" evidence="3">
    <location>
        <begin position="172"/>
        <end position="185"/>
    </location>
</feature>
<evidence type="ECO:0000313" key="5">
    <source>
        <dbReference type="EMBL" id="USP79238.1"/>
    </source>
</evidence>
<dbReference type="PANTHER" id="PTHR14140">
    <property type="entry name" value="E3 UBIQUITIN-PROTEIN LIGASE UHRF-RELATED"/>
    <property type="match status" value="1"/>
</dbReference>
<dbReference type="Pfam" id="PF02182">
    <property type="entry name" value="SAD_SRA"/>
    <property type="match status" value="1"/>
</dbReference>
<name>A0A9Q9DSZ8_CURCL</name>
<dbReference type="GO" id="GO:0016567">
    <property type="term" value="P:protein ubiquitination"/>
    <property type="evidence" value="ECO:0007669"/>
    <property type="project" value="TreeGrafter"/>
</dbReference>
<feature type="compositionally biased region" description="Basic and acidic residues" evidence="3">
    <location>
        <begin position="77"/>
        <end position="93"/>
    </location>
</feature>
<sequence>MTESNQQNSMKQLWDAARSAVNLSGINRDEALASRLRDTRKQAEANSEQHQKQMRILSKRLSELEAKQLRNPASIPKQKDSSKDSTGTEKEVARATATPTPSAGPKVNPASEVKKRKVALMTRSPDKRQEKKVKARVEQTKQVAKETPAVKETVRQTQNTASSTTQETASATDKKGPKLQEKDTVRQPQKAASLTAKKDTVVISANDTERYTVLAKLPDWYTSISLDNLEMKKLAKKRPPSLTALDALKALVQQCESASSKKDLSNLFDQLRDAVHKAEITLTITPQILRKANMLSPQAGLPRIFQPSASVTFPPDLKADSYQLYKRWSSGDLKQSLLRGIVSKKSHLRNGDSIDPNYRAQFGQTFKYIGHGNLVQGQWWPTQLCAMRDGAHGAPQGGICGSSEQGAYSIVLSSGVGYDDTDDGDTIFYSGTSGSNGEATENTKYLLISLENGYPVRVLRSSQLPKGNPYRPQRGLRYDGLYTVVDVRLLDEEKAMHRFRLERCKGQMGIRYQGKGARPTAYEVKEYERLKEEGAWKVAGGS</sequence>
<dbReference type="Proteomes" id="UP001056012">
    <property type="component" value="Chromosome 4"/>
</dbReference>
<reference evidence="5" key="1">
    <citation type="submission" date="2021-12" db="EMBL/GenBank/DDBJ databases">
        <title>Curvularia clavata genome.</title>
        <authorList>
            <person name="Cao Y."/>
        </authorList>
    </citation>
    <scope>NUCLEOTIDE SEQUENCE</scope>
    <source>
        <strain evidence="5">Yc1106</strain>
    </source>
</reference>
<dbReference type="EMBL" id="CP089277">
    <property type="protein sequence ID" value="USP79238.1"/>
    <property type="molecule type" value="Genomic_DNA"/>
</dbReference>
<dbReference type="GO" id="GO:0005634">
    <property type="term" value="C:nucleus"/>
    <property type="evidence" value="ECO:0007669"/>
    <property type="project" value="UniProtKB-SubCell"/>
</dbReference>